<feature type="active site" description="Nucleophile" evidence="13">
    <location>
        <position position="383"/>
    </location>
</feature>
<dbReference type="SUPFAM" id="SSF48013">
    <property type="entry name" value="NusB-like"/>
    <property type="match status" value="1"/>
</dbReference>
<evidence type="ECO:0000313" key="15">
    <source>
        <dbReference type="EMBL" id="HIY72832.1"/>
    </source>
</evidence>
<dbReference type="InterPro" id="IPR029063">
    <property type="entry name" value="SAM-dependent_MTases_sf"/>
</dbReference>
<evidence type="ECO:0000256" key="8">
    <source>
        <dbReference type="ARBA" id="ARBA00022691"/>
    </source>
</evidence>
<dbReference type="InterPro" id="IPR006027">
    <property type="entry name" value="NusB_RsmB_TIM44"/>
</dbReference>
<accession>A0A9D1Z3P0</accession>
<dbReference type="PANTHER" id="PTHR22807">
    <property type="entry name" value="NOP2 YEAST -RELATED NOL1/NOP2/FMU SUN DOMAIN-CONTAINING"/>
    <property type="match status" value="1"/>
</dbReference>
<comment type="similarity">
    <text evidence="13">Belongs to the class I-like SAM-binding methyltransferase superfamily. RsmB/NOP family.</text>
</comment>
<dbReference type="Pfam" id="PF01029">
    <property type="entry name" value="NusB"/>
    <property type="match status" value="1"/>
</dbReference>
<feature type="binding site" evidence="13">
    <location>
        <position position="313"/>
    </location>
    <ligand>
        <name>S-adenosyl-L-methionine</name>
        <dbReference type="ChEBI" id="CHEBI:59789"/>
    </ligand>
</feature>
<dbReference type="InterPro" id="IPR023267">
    <property type="entry name" value="RCMT"/>
</dbReference>
<comment type="caution">
    <text evidence="15">The sequence shown here is derived from an EMBL/GenBank/DDBJ whole genome shotgun (WGS) entry which is preliminary data.</text>
</comment>
<dbReference type="GO" id="GO:0003723">
    <property type="term" value="F:RNA binding"/>
    <property type="evidence" value="ECO:0007669"/>
    <property type="project" value="UniProtKB-UniRule"/>
</dbReference>
<dbReference type="SUPFAM" id="SSF53335">
    <property type="entry name" value="S-adenosyl-L-methionine-dependent methyltransferases"/>
    <property type="match status" value="1"/>
</dbReference>
<dbReference type="NCBIfam" id="TIGR00563">
    <property type="entry name" value="rsmB"/>
    <property type="match status" value="1"/>
</dbReference>
<dbReference type="Proteomes" id="UP000886824">
    <property type="component" value="Unassembled WGS sequence"/>
</dbReference>
<evidence type="ECO:0000256" key="6">
    <source>
        <dbReference type="ARBA" id="ARBA00022603"/>
    </source>
</evidence>
<evidence type="ECO:0000256" key="13">
    <source>
        <dbReference type="PROSITE-ProRule" id="PRU01023"/>
    </source>
</evidence>
<dbReference type="PRINTS" id="PR02008">
    <property type="entry name" value="RCMTFAMILY"/>
</dbReference>
<dbReference type="AlphaFoldDB" id="A0A9D1Z3P0"/>
<dbReference type="InterPro" id="IPR054728">
    <property type="entry name" value="RsmB-like_ferredoxin"/>
</dbReference>
<dbReference type="Gene3D" id="3.30.70.1170">
    <property type="entry name" value="Sun protein, domain 3"/>
    <property type="match status" value="1"/>
</dbReference>
<organism evidence="15 16">
    <name type="scientific">Candidatus Intestinimonas merdavium</name>
    <dbReference type="NCBI Taxonomy" id="2838622"/>
    <lineage>
        <taxon>Bacteria</taxon>
        <taxon>Bacillati</taxon>
        <taxon>Bacillota</taxon>
        <taxon>Clostridia</taxon>
        <taxon>Eubacteriales</taxon>
        <taxon>Intestinimonas</taxon>
    </lineage>
</organism>
<dbReference type="EC" id="2.1.1.176" evidence="3"/>
<keyword evidence="6 13" id="KW-0489">Methyltransferase</keyword>
<dbReference type="GO" id="GO:0006355">
    <property type="term" value="P:regulation of DNA-templated transcription"/>
    <property type="evidence" value="ECO:0007669"/>
    <property type="project" value="InterPro"/>
</dbReference>
<dbReference type="Pfam" id="PF22458">
    <property type="entry name" value="RsmF-B_ferredox"/>
    <property type="match status" value="1"/>
</dbReference>
<gene>
    <name evidence="15" type="primary">rsmB</name>
    <name evidence="15" type="ORF">H9826_02490</name>
</gene>
<keyword evidence="8 13" id="KW-0949">S-adenosyl-L-methionine</keyword>
<reference evidence="15" key="2">
    <citation type="submission" date="2021-04" db="EMBL/GenBank/DDBJ databases">
        <authorList>
            <person name="Gilroy R."/>
        </authorList>
    </citation>
    <scope>NUCLEOTIDE SEQUENCE</scope>
    <source>
        <strain evidence="15">CHK33-7979</strain>
    </source>
</reference>
<feature type="binding site" evidence="13">
    <location>
        <position position="286"/>
    </location>
    <ligand>
        <name>S-adenosyl-L-methionine</name>
        <dbReference type="ChEBI" id="CHEBI:59789"/>
    </ligand>
</feature>
<evidence type="ECO:0000256" key="5">
    <source>
        <dbReference type="ARBA" id="ARBA00022552"/>
    </source>
</evidence>
<dbReference type="InterPro" id="IPR004573">
    <property type="entry name" value="rRNA_ssu_MeTfrase_B"/>
</dbReference>
<dbReference type="EMBL" id="DXCX01000027">
    <property type="protein sequence ID" value="HIY72832.1"/>
    <property type="molecule type" value="Genomic_DNA"/>
</dbReference>
<dbReference type="Pfam" id="PF01189">
    <property type="entry name" value="Methyltr_RsmB-F"/>
    <property type="match status" value="1"/>
</dbReference>
<comment type="catalytic activity">
    <reaction evidence="12">
        <text>cytidine(967) in 16S rRNA + S-adenosyl-L-methionine = 5-methylcytidine(967) in 16S rRNA + S-adenosyl-L-homocysteine + H(+)</text>
        <dbReference type="Rhea" id="RHEA:42748"/>
        <dbReference type="Rhea" id="RHEA-COMP:10219"/>
        <dbReference type="Rhea" id="RHEA-COMP:10220"/>
        <dbReference type="ChEBI" id="CHEBI:15378"/>
        <dbReference type="ChEBI" id="CHEBI:57856"/>
        <dbReference type="ChEBI" id="CHEBI:59789"/>
        <dbReference type="ChEBI" id="CHEBI:74483"/>
        <dbReference type="ChEBI" id="CHEBI:82748"/>
        <dbReference type="EC" id="2.1.1.176"/>
    </reaction>
</comment>
<feature type="binding site" evidence="13">
    <location>
        <begin position="262"/>
        <end position="268"/>
    </location>
    <ligand>
        <name>S-adenosyl-L-methionine</name>
        <dbReference type="ChEBI" id="CHEBI:59789"/>
    </ligand>
</feature>
<dbReference type="Gene3D" id="3.40.50.150">
    <property type="entry name" value="Vaccinia Virus protein VP39"/>
    <property type="match status" value="1"/>
</dbReference>
<evidence type="ECO:0000256" key="9">
    <source>
        <dbReference type="ARBA" id="ARBA00022884"/>
    </source>
</evidence>
<feature type="domain" description="SAM-dependent MTase RsmB/NOP-type" evidence="14">
    <location>
        <begin position="172"/>
        <end position="443"/>
    </location>
</feature>
<evidence type="ECO:0000259" key="14">
    <source>
        <dbReference type="PROSITE" id="PS51686"/>
    </source>
</evidence>
<keyword evidence="7 13" id="KW-0808">Transferase</keyword>
<evidence type="ECO:0000256" key="11">
    <source>
        <dbReference type="ARBA" id="ARBA00031088"/>
    </source>
</evidence>
<dbReference type="Gene3D" id="1.10.940.10">
    <property type="entry name" value="NusB-like"/>
    <property type="match status" value="1"/>
</dbReference>
<evidence type="ECO:0000313" key="16">
    <source>
        <dbReference type="Proteomes" id="UP000886824"/>
    </source>
</evidence>
<keyword evidence="9 13" id="KW-0694">RNA-binding</keyword>
<evidence type="ECO:0000256" key="4">
    <source>
        <dbReference type="ARBA" id="ARBA00022490"/>
    </source>
</evidence>
<keyword evidence="5" id="KW-0698">rRNA processing</keyword>
<comment type="subcellular location">
    <subcellularLocation>
        <location evidence="2">Cytoplasm</location>
    </subcellularLocation>
</comment>
<dbReference type="GO" id="GO:0008649">
    <property type="term" value="F:rRNA methyltransferase activity"/>
    <property type="evidence" value="ECO:0007669"/>
    <property type="project" value="InterPro"/>
</dbReference>
<feature type="binding site" evidence="13">
    <location>
        <position position="331"/>
    </location>
    <ligand>
        <name>S-adenosyl-L-methionine</name>
        <dbReference type="ChEBI" id="CHEBI:59789"/>
    </ligand>
</feature>
<dbReference type="InterPro" id="IPR049560">
    <property type="entry name" value="MeTrfase_RsmB-F_NOP2_cat"/>
</dbReference>
<reference evidence="15" key="1">
    <citation type="journal article" date="2021" name="PeerJ">
        <title>Extensive microbial diversity within the chicken gut microbiome revealed by metagenomics and culture.</title>
        <authorList>
            <person name="Gilroy R."/>
            <person name="Ravi A."/>
            <person name="Getino M."/>
            <person name="Pursley I."/>
            <person name="Horton D.L."/>
            <person name="Alikhan N.F."/>
            <person name="Baker D."/>
            <person name="Gharbi K."/>
            <person name="Hall N."/>
            <person name="Watson M."/>
            <person name="Adriaenssens E.M."/>
            <person name="Foster-Nyarko E."/>
            <person name="Jarju S."/>
            <person name="Secka A."/>
            <person name="Antonio M."/>
            <person name="Oren A."/>
            <person name="Chaudhuri R.R."/>
            <person name="La Ragione R."/>
            <person name="Hildebrand F."/>
            <person name="Pallen M.J."/>
        </authorList>
    </citation>
    <scope>NUCLEOTIDE SEQUENCE</scope>
    <source>
        <strain evidence="15">CHK33-7979</strain>
    </source>
</reference>
<evidence type="ECO:0000256" key="1">
    <source>
        <dbReference type="ARBA" id="ARBA00002724"/>
    </source>
</evidence>
<keyword evidence="4" id="KW-0963">Cytoplasm</keyword>
<dbReference type="InterPro" id="IPR001678">
    <property type="entry name" value="MeTrfase_RsmB-F_NOP2_dom"/>
</dbReference>
<sequence>MAGNAREVALLTLSACDRQGAWSDLSLKKNIRAAGLDNRDAALATRLCFGVLQNRLLLDFYISKFSTVKPDRMENKVLNALRLGVYQMAFLTRVPASAAVNESVGLVKRYSKNPRSPGLVNGILRSVARNIDRLPTIPDEDPISYLSMRYSHPAWLVRTFWETLGPVETEQLLTLNNGEPPTVAQINPLRGSMEEILTSLRADGAEVEPHPWLPDCVTLTGGGDLENLTAFQEGRIYIQDAGARLAVLAAEPKPGMTILDACAAPGGKSFAAAIEMENQGKLVSCDIHAHKKALIDSGARRLGLTCITPAVQDGKVRRAEWEKSFDLAMADVPCSGLGIIRKKPDIRYKDPVPLAGLPAVQSAILSNVSAYVKPGGVLLYCTCTLQTSENEDVVNAFLSANPEYALEGFTLPGPVGEVPDGMVTLWPQRHGTDGFFFAKLRRRPDSAIGYGKTLSSDRMAQTVQENGQILSEKSGGGV</sequence>
<evidence type="ECO:0000256" key="12">
    <source>
        <dbReference type="ARBA" id="ARBA00047283"/>
    </source>
</evidence>
<dbReference type="PROSITE" id="PS51686">
    <property type="entry name" value="SAM_MT_RSMB_NOP"/>
    <property type="match status" value="1"/>
</dbReference>
<evidence type="ECO:0000256" key="10">
    <source>
        <dbReference type="ARBA" id="ARBA00030399"/>
    </source>
</evidence>
<protein>
    <recommendedName>
        <fullName evidence="3">16S rRNA (cytosine(967)-C(5))-methyltransferase</fullName>
        <ecNumber evidence="3">2.1.1.176</ecNumber>
    </recommendedName>
    <alternativeName>
        <fullName evidence="10">16S rRNA m5C967 methyltransferase</fullName>
    </alternativeName>
    <alternativeName>
        <fullName evidence="11">rRNA (cytosine-C(5)-)-methyltransferase RsmB</fullName>
    </alternativeName>
</protein>
<dbReference type="GO" id="GO:0005737">
    <property type="term" value="C:cytoplasm"/>
    <property type="evidence" value="ECO:0007669"/>
    <property type="project" value="UniProtKB-SubCell"/>
</dbReference>
<dbReference type="NCBIfam" id="NF011494">
    <property type="entry name" value="PRK14902.1"/>
    <property type="match status" value="1"/>
</dbReference>
<comment type="function">
    <text evidence="1">Specifically methylates the cytosine at position 967 (m5C967) of 16S rRNA.</text>
</comment>
<proteinExistence type="inferred from homology"/>
<evidence type="ECO:0000256" key="7">
    <source>
        <dbReference type="ARBA" id="ARBA00022679"/>
    </source>
</evidence>
<evidence type="ECO:0000256" key="2">
    <source>
        <dbReference type="ARBA" id="ARBA00004496"/>
    </source>
</evidence>
<evidence type="ECO:0000256" key="3">
    <source>
        <dbReference type="ARBA" id="ARBA00012140"/>
    </source>
</evidence>
<dbReference type="PANTHER" id="PTHR22807:SF53">
    <property type="entry name" value="RIBOSOMAL RNA SMALL SUBUNIT METHYLTRANSFERASE B-RELATED"/>
    <property type="match status" value="1"/>
</dbReference>
<dbReference type="InterPro" id="IPR035926">
    <property type="entry name" value="NusB-like_sf"/>
</dbReference>
<name>A0A9D1Z3P0_9FIRM</name>